<protein>
    <recommendedName>
        <fullName evidence="4">Urotensin-related peptide 1</fullName>
    </recommendedName>
</protein>
<keyword evidence="3" id="KW-1185">Reference proteome</keyword>
<reference evidence="2" key="1">
    <citation type="submission" date="2023-03" db="EMBL/GenBank/DDBJ databases">
        <title>Electrophorus voltai genome.</title>
        <authorList>
            <person name="Bian C."/>
        </authorList>
    </citation>
    <scope>NUCLEOTIDE SEQUENCE</scope>
    <source>
        <strain evidence="2">CB-2022</strain>
        <tissue evidence="2">Muscle</tissue>
    </source>
</reference>
<accession>A0AAD8ZS79</accession>
<proteinExistence type="predicted"/>
<gene>
    <name evidence="2" type="ORF">P4O66_020035</name>
</gene>
<feature type="chain" id="PRO_5042293399" description="Urotensin-related peptide 1" evidence="1">
    <location>
        <begin position="20"/>
        <end position="128"/>
    </location>
</feature>
<keyword evidence="1" id="KW-0732">Signal</keyword>
<evidence type="ECO:0000313" key="3">
    <source>
        <dbReference type="Proteomes" id="UP001239994"/>
    </source>
</evidence>
<organism evidence="2 3">
    <name type="scientific">Electrophorus voltai</name>
    <dbReference type="NCBI Taxonomy" id="2609070"/>
    <lineage>
        <taxon>Eukaryota</taxon>
        <taxon>Metazoa</taxon>
        <taxon>Chordata</taxon>
        <taxon>Craniata</taxon>
        <taxon>Vertebrata</taxon>
        <taxon>Euteleostomi</taxon>
        <taxon>Actinopterygii</taxon>
        <taxon>Neopterygii</taxon>
        <taxon>Teleostei</taxon>
        <taxon>Ostariophysi</taxon>
        <taxon>Gymnotiformes</taxon>
        <taxon>Gymnotoidei</taxon>
        <taxon>Gymnotidae</taxon>
        <taxon>Electrophorus</taxon>
    </lineage>
</organism>
<dbReference type="AlphaFoldDB" id="A0AAD8ZS79"/>
<evidence type="ECO:0000313" key="2">
    <source>
        <dbReference type="EMBL" id="KAK1804449.1"/>
    </source>
</evidence>
<name>A0AAD8ZS79_9TELE</name>
<dbReference type="EMBL" id="JAROKS010000004">
    <property type="protein sequence ID" value="KAK1804449.1"/>
    <property type="molecule type" value="Genomic_DNA"/>
</dbReference>
<dbReference type="Proteomes" id="UP001239994">
    <property type="component" value="Unassembled WGS sequence"/>
</dbReference>
<sequence>MRSGALLYVLAVAFSAVRALPLLSDSALTPQEELFQKLVAEVEVRQKDDLNEQEEIQNIFPVLLQQERDTGSWPIGAKEPLQQEKRTRVGEVLKAALMKLGAADKLRSQGFLRTEQNLPKPNKRVNLP</sequence>
<evidence type="ECO:0008006" key="4">
    <source>
        <dbReference type="Google" id="ProtNLM"/>
    </source>
</evidence>
<comment type="caution">
    <text evidence="2">The sequence shown here is derived from an EMBL/GenBank/DDBJ whole genome shotgun (WGS) entry which is preliminary data.</text>
</comment>
<evidence type="ECO:0000256" key="1">
    <source>
        <dbReference type="SAM" id="SignalP"/>
    </source>
</evidence>
<feature type="signal peptide" evidence="1">
    <location>
        <begin position="1"/>
        <end position="19"/>
    </location>
</feature>